<comment type="caution">
    <text evidence="2">The sequence shown here is derived from an EMBL/GenBank/DDBJ whole genome shotgun (WGS) entry which is preliminary data.</text>
</comment>
<evidence type="ECO:0000313" key="3">
    <source>
        <dbReference type="Proteomes" id="UP000623681"/>
    </source>
</evidence>
<keyword evidence="1" id="KW-0812">Transmembrane</keyword>
<evidence type="ECO:0000256" key="1">
    <source>
        <dbReference type="SAM" id="Phobius"/>
    </source>
</evidence>
<gene>
    <name evidence="2" type="ORF">JK634_09845</name>
</gene>
<keyword evidence="1" id="KW-0472">Membrane</keyword>
<evidence type="ECO:0000313" key="2">
    <source>
        <dbReference type="EMBL" id="MBL4932106.1"/>
    </source>
</evidence>
<dbReference type="AlphaFoldDB" id="A0A937FIK6"/>
<feature type="transmembrane region" description="Helical" evidence="1">
    <location>
        <begin position="6"/>
        <end position="25"/>
    </location>
</feature>
<protein>
    <submittedName>
        <fullName evidence="2">Uncharacterized protein</fullName>
    </submittedName>
</protein>
<dbReference type="RefSeq" id="WP_202767482.1">
    <property type="nucleotide sequence ID" value="NZ_JAESWA010000022.1"/>
</dbReference>
<sequence length="147" mass="16684">MKTKKYVIYLLIIILLFVCCVEIGLKTTVGSNILSRYEWTQKKDQLENTEISKITFYTGGINAKNVELTGSEKDNFIEYLLNSEFYRSNSSGQIDGGMAIILNSKDGSHDSFEYCGGDIFQISHNGNLFSIKNEELEKILLKYNVTL</sequence>
<accession>A0A937FIK6</accession>
<dbReference type="EMBL" id="JAESWA010000022">
    <property type="protein sequence ID" value="MBL4932106.1"/>
    <property type="molecule type" value="Genomic_DNA"/>
</dbReference>
<organism evidence="2 3">
    <name type="scientific">Clostridium paridis</name>
    <dbReference type="NCBI Taxonomy" id="2803863"/>
    <lineage>
        <taxon>Bacteria</taxon>
        <taxon>Bacillati</taxon>
        <taxon>Bacillota</taxon>
        <taxon>Clostridia</taxon>
        <taxon>Eubacteriales</taxon>
        <taxon>Clostridiaceae</taxon>
        <taxon>Clostridium</taxon>
    </lineage>
</organism>
<keyword evidence="3" id="KW-1185">Reference proteome</keyword>
<name>A0A937FIK6_9CLOT</name>
<reference evidence="2" key="1">
    <citation type="submission" date="2021-01" db="EMBL/GenBank/DDBJ databases">
        <title>Genome public.</title>
        <authorList>
            <person name="Liu C."/>
            <person name="Sun Q."/>
        </authorList>
    </citation>
    <scope>NUCLEOTIDE SEQUENCE</scope>
    <source>
        <strain evidence="2">YIM B02565</strain>
    </source>
</reference>
<dbReference type="Proteomes" id="UP000623681">
    <property type="component" value="Unassembled WGS sequence"/>
</dbReference>
<proteinExistence type="predicted"/>
<keyword evidence="1" id="KW-1133">Transmembrane helix</keyword>